<dbReference type="AlphaFoldDB" id="A0A4R4RJ62"/>
<proteinExistence type="predicted"/>
<protein>
    <recommendedName>
        <fullName evidence="1">peptidyl-tRNA hydrolase</fullName>
        <ecNumber evidence="1">3.1.1.29</ecNumber>
    </recommendedName>
</protein>
<gene>
    <name evidence="4" type="ORF">E1212_18690</name>
</gene>
<evidence type="ECO:0000256" key="1">
    <source>
        <dbReference type="ARBA" id="ARBA00013260"/>
    </source>
</evidence>
<dbReference type="Proteomes" id="UP000295621">
    <property type="component" value="Unassembled WGS sequence"/>
</dbReference>
<reference evidence="4 5" key="1">
    <citation type="submission" date="2019-02" db="EMBL/GenBank/DDBJ databases">
        <title>Draft genome sequences of novel Actinobacteria.</title>
        <authorList>
            <person name="Sahin N."/>
            <person name="Ay H."/>
            <person name="Saygin H."/>
        </authorList>
    </citation>
    <scope>NUCLEOTIDE SEQUENCE [LARGE SCALE GENOMIC DNA]</scope>
    <source>
        <strain evidence="4 5">KC603</strain>
    </source>
</reference>
<sequence length="217" mass="22403">MQIVVHLPRPGSPEGDPPTRRALLEAVATAVGRLVGAACADDADPEWTAAFRAYEDDRIRKVVRRARGIAWRRVQDLPGVGVVHDGASVRALLPGPLSELSGDVRKLQVGGTEVTDDGDDGAPGGPAVAAALAVVVNPGVTMTAGKTAAQAGHAAQLSWHAMPAGRRHDWTAAGCPVRLVSVSEDGWPAALGRAAVVVRDGGLTEVTPGTTTAVAWW</sequence>
<dbReference type="GO" id="GO:0004045">
    <property type="term" value="F:peptidyl-tRNA hydrolase activity"/>
    <property type="evidence" value="ECO:0007669"/>
    <property type="project" value="UniProtKB-EC"/>
</dbReference>
<organism evidence="4 5">
    <name type="scientific">Jiangella ureilytica</name>
    <dbReference type="NCBI Taxonomy" id="2530374"/>
    <lineage>
        <taxon>Bacteria</taxon>
        <taxon>Bacillati</taxon>
        <taxon>Actinomycetota</taxon>
        <taxon>Actinomycetes</taxon>
        <taxon>Jiangellales</taxon>
        <taxon>Jiangellaceae</taxon>
        <taxon>Jiangella</taxon>
    </lineage>
</organism>
<dbReference type="Pfam" id="PF01981">
    <property type="entry name" value="PTH2"/>
    <property type="match status" value="1"/>
</dbReference>
<dbReference type="EC" id="3.1.1.29" evidence="1"/>
<dbReference type="InterPro" id="IPR002833">
    <property type="entry name" value="PTH2"/>
</dbReference>
<comment type="caution">
    <text evidence="4">The sequence shown here is derived from an EMBL/GenBank/DDBJ whole genome shotgun (WGS) entry which is preliminary data.</text>
</comment>
<keyword evidence="5" id="KW-1185">Reference proteome</keyword>
<dbReference type="OrthoDB" id="5184773at2"/>
<evidence type="ECO:0000256" key="3">
    <source>
        <dbReference type="ARBA" id="ARBA00048707"/>
    </source>
</evidence>
<evidence type="ECO:0000313" key="4">
    <source>
        <dbReference type="EMBL" id="TDC49356.1"/>
    </source>
</evidence>
<name>A0A4R4RJ62_9ACTN</name>
<comment type="catalytic activity">
    <reaction evidence="3">
        <text>an N-acyl-L-alpha-aminoacyl-tRNA + H2O = an N-acyl-L-amino acid + a tRNA + H(+)</text>
        <dbReference type="Rhea" id="RHEA:54448"/>
        <dbReference type="Rhea" id="RHEA-COMP:10123"/>
        <dbReference type="Rhea" id="RHEA-COMP:13883"/>
        <dbReference type="ChEBI" id="CHEBI:15377"/>
        <dbReference type="ChEBI" id="CHEBI:15378"/>
        <dbReference type="ChEBI" id="CHEBI:59874"/>
        <dbReference type="ChEBI" id="CHEBI:78442"/>
        <dbReference type="ChEBI" id="CHEBI:138191"/>
        <dbReference type="EC" id="3.1.1.29"/>
    </reaction>
</comment>
<dbReference type="InterPro" id="IPR023476">
    <property type="entry name" value="Pep_tRNA_hydro_II_dom_sf"/>
</dbReference>
<dbReference type="EMBL" id="SMKL01000043">
    <property type="protein sequence ID" value="TDC49356.1"/>
    <property type="molecule type" value="Genomic_DNA"/>
</dbReference>
<keyword evidence="2" id="KW-0378">Hydrolase</keyword>
<dbReference type="SUPFAM" id="SSF102462">
    <property type="entry name" value="Peptidyl-tRNA hydrolase II"/>
    <property type="match status" value="1"/>
</dbReference>
<accession>A0A4R4RJ62</accession>
<evidence type="ECO:0000256" key="2">
    <source>
        <dbReference type="ARBA" id="ARBA00022801"/>
    </source>
</evidence>
<dbReference type="Gene3D" id="3.40.1490.10">
    <property type="entry name" value="Bit1"/>
    <property type="match status" value="1"/>
</dbReference>
<evidence type="ECO:0000313" key="5">
    <source>
        <dbReference type="Proteomes" id="UP000295621"/>
    </source>
</evidence>